<name>A0AA38H3G6_9TREE</name>
<reference evidence="2" key="1">
    <citation type="journal article" date="2022" name="G3 (Bethesda)">
        <title>High quality genome of the basidiomycete yeast Dioszegia hungarica PDD-24b-2 isolated from cloud water.</title>
        <authorList>
            <person name="Jarrige D."/>
            <person name="Haridas S."/>
            <person name="Bleykasten-Grosshans C."/>
            <person name="Joly M."/>
            <person name="Nadalig T."/>
            <person name="Sancelme M."/>
            <person name="Vuilleumier S."/>
            <person name="Grigoriev I.V."/>
            <person name="Amato P."/>
            <person name="Bringel F."/>
        </authorList>
    </citation>
    <scope>NUCLEOTIDE SEQUENCE</scope>
    <source>
        <strain evidence="2">PDD-24b-2</strain>
    </source>
</reference>
<comment type="caution">
    <text evidence="2">The sequence shown here is derived from an EMBL/GenBank/DDBJ whole genome shotgun (WGS) entry which is preliminary data.</text>
</comment>
<feature type="region of interest" description="Disordered" evidence="1">
    <location>
        <begin position="123"/>
        <end position="150"/>
    </location>
</feature>
<evidence type="ECO:0000313" key="2">
    <source>
        <dbReference type="EMBL" id="KAI9633488.1"/>
    </source>
</evidence>
<feature type="compositionally biased region" description="Low complexity" evidence="1">
    <location>
        <begin position="133"/>
        <end position="150"/>
    </location>
</feature>
<dbReference type="GeneID" id="77726736"/>
<evidence type="ECO:0000313" key="3">
    <source>
        <dbReference type="Proteomes" id="UP001164286"/>
    </source>
</evidence>
<dbReference type="RefSeq" id="XP_052943265.1">
    <property type="nucleotide sequence ID" value="XM_053087531.1"/>
</dbReference>
<gene>
    <name evidence="2" type="ORF">MKK02DRAFT_28317</name>
</gene>
<organism evidence="2 3">
    <name type="scientific">Dioszegia hungarica</name>
    <dbReference type="NCBI Taxonomy" id="4972"/>
    <lineage>
        <taxon>Eukaryota</taxon>
        <taxon>Fungi</taxon>
        <taxon>Dikarya</taxon>
        <taxon>Basidiomycota</taxon>
        <taxon>Agaricomycotina</taxon>
        <taxon>Tremellomycetes</taxon>
        <taxon>Tremellales</taxon>
        <taxon>Bulleribasidiaceae</taxon>
        <taxon>Dioszegia</taxon>
    </lineage>
</organism>
<feature type="compositionally biased region" description="Low complexity" evidence="1">
    <location>
        <begin position="507"/>
        <end position="525"/>
    </location>
</feature>
<accession>A0AA38H3G6</accession>
<feature type="region of interest" description="Disordered" evidence="1">
    <location>
        <begin position="473"/>
        <end position="585"/>
    </location>
</feature>
<proteinExistence type="predicted"/>
<sequence>MLLRLLPAPTAAQANPPTILFTLPPPNQPYTARSLPLPPNLLAHKSVCLQEDIDCPNALLGDKASWMTGIIDDVTFSLVSQSVTVNFIDGSQKSYPINQTCIGMLHRVCKEVELSFAPAAAVTATPESTPAHSRQTSGSSIASSSSRQSISHTARRSTSSLLLSLLSPLLPSPASAQVSRIPPARVHRRQARSLLVDTFRRFVLPTLKAELPAAYLPWSIASESARRLKDFEGLRVEVDRILAETGMEKGTRAPLKRYRTFSAGSVDSDNESTVSCDSASSTPATSIYSSLNGESSPQCFLLSIPPAHALPASHQPAYTAILQRLTHIASRLHSIARLNSRYEKEESKRLWLESLERGRAVDKALRCAWSNGGLKRGVSIAVGPTTRSNLWRSVTAEEVAQEERRLAGAIHPAMMEDDEPGMVSDVEDAEVVDVTSPVTPSAPAFTHAAVSIRLGPLEPCYELLGESFSKLPSRPTLERSVTPVLAPADPPSPPSSVASDEDDLDASHPLPSLYASSSSESLSSSGEWDDELRTPSPPPADDSDEETEFHAAGIHPPTKTKGFQWAPYPTSSDAAEAEADRPKSRLAFRRRASELDAVSA</sequence>
<protein>
    <submittedName>
        <fullName evidence="2">Uncharacterized protein</fullName>
    </submittedName>
</protein>
<keyword evidence="3" id="KW-1185">Reference proteome</keyword>
<evidence type="ECO:0000256" key="1">
    <source>
        <dbReference type="SAM" id="MobiDB-lite"/>
    </source>
</evidence>
<dbReference type="EMBL" id="JAKWFO010000008">
    <property type="protein sequence ID" value="KAI9633488.1"/>
    <property type="molecule type" value="Genomic_DNA"/>
</dbReference>
<dbReference type="AlphaFoldDB" id="A0AA38H3G6"/>
<dbReference type="Proteomes" id="UP001164286">
    <property type="component" value="Unassembled WGS sequence"/>
</dbReference>